<dbReference type="InterPro" id="IPR013694">
    <property type="entry name" value="VIT"/>
</dbReference>
<evidence type="ECO:0000259" key="11">
    <source>
        <dbReference type="PROSITE" id="PS51468"/>
    </source>
</evidence>
<comment type="subcellular location">
    <subcellularLocation>
        <location evidence="1">Secreted</location>
    </subcellularLocation>
</comment>
<evidence type="ECO:0000256" key="7">
    <source>
        <dbReference type="ARBA" id="ARBA00023180"/>
    </source>
</evidence>
<evidence type="ECO:0000256" key="1">
    <source>
        <dbReference type="ARBA" id="ARBA00004613"/>
    </source>
</evidence>
<dbReference type="InterPro" id="IPR002035">
    <property type="entry name" value="VWF_A"/>
</dbReference>
<dbReference type="PROSITE" id="PS50234">
    <property type="entry name" value="VWFA"/>
    <property type="match status" value="1"/>
</dbReference>
<dbReference type="EMBL" id="JAZGQO010000010">
    <property type="protein sequence ID" value="KAK6176831.1"/>
    <property type="molecule type" value="Genomic_DNA"/>
</dbReference>
<dbReference type="PANTHER" id="PTHR10338:SF108">
    <property type="entry name" value="INTER-ALPHA-TRYPSIN INHIBITOR HEAVY CHAIN H4-LIKE PROTEIN"/>
    <property type="match status" value="1"/>
</dbReference>
<keyword evidence="4" id="KW-0646">Protease inhibitor</keyword>
<dbReference type="Pfam" id="PF08487">
    <property type="entry name" value="VIT"/>
    <property type="match status" value="1"/>
</dbReference>
<feature type="domain" description="VIT" evidence="11">
    <location>
        <begin position="18"/>
        <end position="147"/>
    </location>
</feature>
<dbReference type="AlphaFoldDB" id="A0AAN8PRF8"/>
<dbReference type="SMART" id="SM00327">
    <property type="entry name" value="VWA"/>
    <property type="match status" value="1"/>
</dbReference>
<dbReference type="GO" id="GO:0005576">
    <property type="term" value="C:extracellular region"/>
    <property type="evidence" value="ECO:0007669"/>
    <property type="project" value="UniProtKB-SubCell"/>
</dbReference>
<keyword evidence="3" id="KW-0964">Secreted</keyword>
<feature type="chain" id="PRO_5043046328" description="Inter-alpha-trypsin inhibitor heavy chain H3" evidence="9">
    <location>
        <begin position="23"/>
        <end position="879"/>
    </location>
</feature>
<dbReference type="GO" id="GO:0004867">
    <property type="term" value="F:serine-type endopeptidase inhibitor activity"/>
    <property type="evidence" value="ECO:0007669"/>
    <property type="project" value="UniProtKB-KW"/>
</dbReference>
<keyword evidence="7" id="KW-0325">Glycoprotein</keyword>
<evidence type="ECO:0000256" key="8">
    <source>
        <dbReference type="SAM" id="MobiDB-lite"/>
    </source>
</evidence>
<name>A0AAN8PRF8_PATCE</name>
<keyword evidence="13" id="KW-1185">Reference proteome</keyword>
<comment type="similarity">
    <text evidence="2">Belongs to the ITIH family.</text>
</comment>
<evidence type="ECO:0000256" key="2">
    <source>
        <dbReference type="ARBA" id="ARBA00010158"/>
    </source>
</evidence>
<evidence type="ECO:0000256" key="4">
    <source>
        <dbReference type="ARBA" id="ARBA00022690"/>
    </source>
</evidence>
<evidence type="ECO:0000313" key="13">
    <source>
        <dbReference type="Proteomes" id="UP001347796"/>
    </source>
</evidence>
<accession>A0AAN8PRF8</accession>
<keyword evidence="6" id="KW-0722">Serine protease inhibitor</keyword>
<dbReference type="Proteomes" id="UP001347796">
    <property type="component" value="Unassembled WGS sequence"/>
</dbReference>
<sequence length="879" mass="98541">MARLKIVYFSALLFISILFGDAQEDVTGDEGPTIYSLHILSDIKFRFATTLITSRIANPTNTTRETVFDVDIPSSAFISNFTMNIGGKIYYGKVKDRQSAQREYDRHIEEGKTAGHISAKPNEFNKFKVAVAVAPESKVTFNLTYQEVLERRLGSYGHEIYINPRQPVRDLQVKVSIQEVRDLKYVSIPPITKDVISIETKGKNELTTIDRPTSKSAIINFTPSTTQQGENGVAGKFVVHYDVERDFSGGEVYVLDGYFIHFFAPVIEEEFPRDILFLLDISASMSDYKLGQLKDAMRLIIGQLNVKDHFNIMILQNSTKAWSANLQQATKGVISKAQNYVRNLRTGGYTDLAKNIPHAIHYLRKQRGEGIPMIFLISDGIAQAHVTSPKDILKEVDKVNKDQIPIYSMAVGSESDWNFMYRLSYNSGGLARRIFEDSRASSQMSGFYKEVSSALLQDITIKPINSNINNTITHYPNDDYISGTELVFAGQIDDTATVLDISANSINGPVDFTLQSDSPHTAMNSPVDLTPVASLGNIIERMWAFLSIKEHLKAAAAEVLASQRNVNYDRVRILAQKYGFVTPVTSMVVGSDLDGVWKAYEEDMNELQARTPAPTPKPRPTRPPRRYWGGGGGGGGGGWGGGGGDPHFMIGINGLDFPFCFDIGNKDEIYTLFHDPFTGITVNVKLKGGVKLTTRGTKRVYIKETAVIIDDQKFFITHDVIQSHDANYQWKTKLEIRVKRAWLIIDPRKELVRFMFDKGIEVEVLRRTHNKHTRIGADYINVEIRHEDGASSSSTGIIGQYHNKSMSLRRIKVTDADKLVGHLELKKDKSMLAAAVASLVNRSDPVQRKHDECWKLRQKGIDAFVHPTDFLVDDIFDVK</sequence>
<evidence type="ECO:0000256" key="3">
    <source>
        <dbReference type="ARBA" id="ARBA00022525"/>
    </source>
</evidence>
<dbReference type="Pfam" id="PF06668">
    <property type="entry name" value="ITI_HC_C"/>
    <property type="match status" value="1"/>
</dbReference>
<dbReference type="PANTHER" id="PTHR10338">
    <property type="entry name" value="INTER-ALPHA-TRYPSIN INHIBITOR HEAVY CHAIN FAMILY MEMBER"/>
    <property type="match status" value="1"/>
</dbReference>
<reference evidence="12 13" key="1">
    <citation type="submission" date="2024-01" db="EMBL/GenBank/DDBJ databases">
        <title>The genome of the rayed Mediterranean limpet Patella caerulea (Linnaeus, 1758).</title>
        <authorList>
            <person name="Anh-Thu Weber A."/>
            <person name="Halstead-Nussloch G."/>
        </authorList>
    </citation>
    <scope>NUCLEOTIDE SEQUENCE [LARGE SCALE GENOMIC DNA]</scope>
    <source>
        <strain evidence="12">AATW-2023a</strain>
        <tissue evidence="12">Whole specimen</tissue>
    </source>
</reference>
<feature type="region of interest" description="Disordered" evidence="8">
    <location>
        <begin position="608"/>
        <end position="640"/>
    </location>
</feature>
<evidence type="ECO:0000256" key="6">
    <source>
        <dbReference type="ARBA" id="ARBA00022900"/>
    </source>
</evidence>
<organism evidence="12 13">
    <name type="scientific">Patella caerulea</name>
    <name type="common">Rayed Mediterranean limpet</name>
    <dbReference type="NCBI Taxonomy" id="87958"/>
    <lineage>
        <taxon>Eukaryota</taxon>
        <taxon>Metazoa</taxon>
        <taxon>Spiralia</taxon>
        <taxon>Lophotrochozoa</taxon>
        <taxon>Mollusca</taxon>
        <taxon>Gastropoda</taxon>
        <taxon>Patellogastropoda</taxon>
        <taxon>Patelloidea</taxon>
        <taxon>Patellidae</taxon>
        <taxon>Patella</taxon>
    </lineage>
</organism>
<evidence type="ECO:0000259" key="10">
    <source>
        <dbReference type="PROSITE" id="PS50234"/>
    </source>
</evidence>
<proteinExistence type="inferred from homology"/>
<dbReference type="PROSITE" id="PS51468">
    <property type="entry name" value="VIT"/>
    <property type="match status" value="1"/>
</dbReference>
<feature type="compositionally biased region" description="Gly residues" evidence="8">
    <location>
        <begin position="628"/>
        <end position="640"/>
    </location>
</feature>
<evidence type="ECO:0000256" key="5">
    <source>
        <dbReference type="ARBA" id="ARBA00022729"/>
    </source>
</evidence>
<dbReference type="InterPro" id="IPR050934">
    <property type="entry name" value="ITIH"/>
</dbReference>
<dbReference type="Gene3D" id="3.40.50.410">
    <property type="entry name" value="von Willebrand factor, type A domain"/>
    <property type="match status" value="1"/>
</dbReference>
<evidence type="ECO:0000256" key="9">
    <source>
        <dbReference type="SAM" id="SignalP"/>
    </source>
</evidence>
<gene>
    <name evidence="12" type="ORF">SNE40_015057</name>
</gene>
<dbReference type="Pfam" id="PF00092">
    <property type="entry name" value="VWA"/>
    <property type="match status" value="1"/>
</dbReference>
<dbReference type="InterPro" id="IPR036465">
    <property type="entry name" value="vWFA_dom_sf"/>
</dbReference>
<keyword evidence="5 9" id="KW-0732">Signal</keyword>
<dbReference type="InterPro" id="IPR010600">
    <property type="entry name" value="ITI_HC_C"/>
</dbReference>
<feature type="domain" description="VWFA" evidence="10">
    <location>
        <begin position="274"/>
        <end position="451"/>
    </location>
</feature>
<dbReference type="SUPFAM" id="SSF53300">
    <property type="entry name" value="vWA-like"/>
    <property type="match status" value="1"/>
</dbReference>
<evidence type="ECO:0008006" key="14">
    <source>
        <dbReference type="Google" id="ProtNLM"/>
    </source>
</evidence>
<dbReference type="GO" id="GO:0030212">
    <property type="term" value="P:hyaluronan metabolic process"/>
    <property type="evidence" value="ECO:0007669"/>
    <property type="project" value="InterPro"/>
</dbReference>
<evidence type="ECO:0000313" key="12">
    <source>
        <dbReference type="EMBL" id="KAK6176831.1"/>
    </source>
</evidence>
<feature type="signal peptide" evidence="9">
    <location>
        <begin position="1"/>
        <end position="22"/>
    </location>
</feature>
<comment type="caution">
    <text evidence="12">The sequence shown here is derived from an EMBL/GenBank/DDBJ whole genome shotgun (WGS) entry which is preliminary data.</text>
</comment>
<dbReference type="SMART" id="SM00609">
    <property type="entry name" value="VIT"/>
    <property type="match status" value="1"/>
</dbReference>
<protein>
    <recommendedName>
        <fullName evidence="14">Inter-alpha-trypsin inhibitor heavy chain H3</fullName>
    </recommendedName>
</protein>